<proteinExistence type="inferred from homology"/>
<feature type="compositionally biased region" description="Low complexity" evidence="2">
    <location>
        <begin position="17"/>
        <end position="26"/>
    </location>
</feature>
<dbReference type="GO" id="GO:0016887">
    <property type="term" value="F:ATP hydrolysis activity"/>
    <property type="evidence" value="ECO:0007669"/>
    <property type="project" value="RHEA"/>
</dbReference>
<dbReference type="InterPro" id="IPR027417">
    <property type="entry name" value="P-loop_NTPase"/>
</dbReference>
<evidence type="ECO:0000259" key="4">
    <source>
        <dbReference type="Pfam" id="PF14214"/>
    </source>
</evidence>
<dbReference type="PANTHER" id="PTHR47642">
    <property type="entry name" value="ATP-DEPENDENT DNA HELICASE"/>
    <property type="match status" value="1"/>
</dbReference>
<organism evidence="6 7">
    <name type="scientific">Rhizoclosmatium globosum</name>
    <dbReference type="NCBI Taxonomy" id="329046"/>
    <lineage>
        <taxon>Eukaryota</taxon>
        <taxon>Fungi</taxon>
        <taxon>Fungi incertae sedis</taxon>
        <taxon>Chytridiomycota</taxon>
        <taxon>Chytridiomycota incertae sedis</taxon>
        <taxon>Chytridiomycetes</taxon>
        <taxon>Chytridiales</taxon>
        <taxon>Chytriomycetaceae</taxon>
        <taxon>Rhizoclosmatium</taxon>
    </lineage>
</organism>
<dbReference type="Gene3D" id="3.40.50.300">
    <property type="entry name" value="P-loop containing nucleotide triphosphate hydrolases"/>
    <property type="match status" value="1"/>
</dbReference>
<dbReference type="EMBL" id="MCGO01000028">
    <property type="protein sequence ID" value="ORY42646.1"/>
    <property type="molecule type" value="Genomic_DNA"/>
</dbReference>
<dbReference type="OrthoDB" id="432234at2759"/>
<dbReference type="EC" id="5.6.2.3" evidence="1"/>
<evidence type="ECO:0000313" key="7">
    <source>
        <dbReference type="Proteomes" id="UP000193642"/>
    </source>
</evidence>
<gene>
    <name evidence="6" type="ORF">BCR33DRAFT_786356</name>
</gene>
<evidence type="ECO:0000256" key="2">
    <source>
        <dbReference type="SAM" id="MobiDB-lite"/>
    </source>
</evidence>
<dbReference type="GO" id="GO:0006310">
    <property type="term" value="P:DNA recombination"/>
    <property type="evidence" value="ECO:0007669"/>
    <property type="project" value="UniProtKB-KW"/>
</dbReference>
<dbReference type="InterPro" id="IPR046700">
    <property type="entry name" value="DUF6570"/>
</dbReference>
<dbReference type="InterPro" id="IPR010285">
    <property type="entry name" value="DNA_helicase_pif1-like_DEAD"/>
</dbReference>
<dbReference type="SUPFAM" id="SSF52540">
    <property type="entry name" value="P-loop containing nucleoside triphosphate hydrolases"/>
    <property type="match status" value="1"/>
</dbReference>
<keyword evidence="1" id="KW-0233">DNA recombination</keyword>
<dbReference type="InterPro" id="IPR025476">
    <property type="entry name" value="Helitron_helicase-like"/>
</dbReference>
<keyword evidence="7" id="KW-1185">Reference proteome</keyword>
<keyword evidence="1" id="KW-0378">Hydrolase</keyword>
<feature type="compositionally biased region" description="Basic and acidic residues" evidence="2">
    <location>
        <begin position="1367"/>
        <end position="1391"/>
    </location>
</feature>
<dbReference type="Pfam" id="PF05970">
    <property type="entry name" value="PIF1"/>
    <property type="match status" value="1"/>
</dbReference>
<dbReference type="GO" id="GO:0043139">
    <property type="term" value="F:5'-3' DNA helicase activity"/>
    <property type="evidence" value="ECO:0007669"/>
    <property type="project" value="UniProtKB-EC"/>
</dbReference>
<dbReference type="GO" id="GO:0006281">
    <property type="term" value="P:DNA repair"/>
    <property type="evidence" value="ECO:0007669"/>
    <property type="project" value="UniProtKB-KW"/>
</dbReference>
<evidence type="ECO:0000259" key="5">
    <source>
        <dbReference type="Pfam" id="PF20209"/>
    </source>
</evidence>
<dbReference type="GO" id="GO:0005524">
    <property type="term" value="F:ATP binding"/>
    <property type="evidence" value="ECO:0007669"/>
    <property type="project" value="UniProtKB-KW"/>
</dbReference>
<keyword evidence="1" id="KW-0067">ATP-binding</keyword>
<evidence type="ECO:0000256" key="1">
    <source>
        <dbReference type="RuleBase" id="RU363044"/>
    </source>
</evidence>
<dbReference type="GO" id="GO:0000723">
    <property type="term" value="P:telomere maintenance"/>
    <property type="evidence" value="ECO:0007669"/>
    <property type="project" value="InterPro"/>
</dbReference>
<reference evidence="6 7" key="1">
    <citation type="submission" date="2016-07" db="EMBL/GenBank/DDBJ databases">
        <title>Pervasive Adenine N6-methylation of Active Genes in Fungi.</title>
        <authorList>
            <consortium name="DOE Joint Genome Institute"/>
            <person name="Mondo S.J."/>
            <person name="Dannebaum R.O."/>
            <person name="Kuo R.C."/>
            <person name="Labutti K."/>
            <person name="Haridas S."/>
            <person name="Kuo A."/>
            <person name="Salamov A."/>
            <person name="Ahrendt S.R."/>
            <person name="Lipzen A."/>
            <person name="Sullivan W."/>
            <person name="Andreopoulos W.B."/>
            <person name="Clum A."/>
            <person name="Lindquist E."/>
            <person name="Daum C."/>
            <person name="Ramamoorthy G.K."/>
            <person name="Gryganskyi A."/>
            <person name="Culley D."/>
            <person name="Magnuson J.K."/>
            <person name="James T.Y."/>
            <person name="O'Malley M.A."/>
            <person name="Stajich J.E."/>
            <person name="Spatafora J.W."/>
            <person name="Visel A."/>
            <person name="Grigoriev I.V."/>
        </authorList>
    </citation>
    <scope>NUCLEOTIDE SEQUENCE [LARGE SCALE GENOMIC DNA]</scope>
    <source>
        <strain evidence="6 7">JEL800</strain>
    </source>
</reference>
<accession>A0A1Y2C6S2</accession>
<keyword evidence="1" id="KW-0347">Helicase</keyword>
<feature type="region of interest" description="Disordered" evidence="2">
    <location>
        <begin position="2111"/>
        <end position="2168"/>
    </location>
</feature>
<feature type="domain" description="Helitron helicase-like" evidence="4">
    <location>
        <begin position="691"/>
        <end position="810"/>
    </location>
</feature>
<feature type="compositionally biased region" description="Basic residues" evidence="2">
    <location>
        <begin position="1"/>
        <end position="13"/>
    </location>
</feature>
<dbReference type="InterPro" id="IPR051055">
    <property type="entry name" value="PIF1_helicase"/>
</dbReference>
<sequence>MPKARRLNTHKKPTPSQPLLFSQPLQPQELPLQVQEPELPQLDQDMPLNSLRHSVSVQGGSTERPGLQNTNHTLDLPLSELPVSQKQTQSQIPAISLVKDFDTDTVTLINQVLDPPPVIPTSTSCSALTQKGAQCTRKAGPNGLCYQHKYTGSIPLSVRKQVAQEQDHKRSHSYYQQNSTTILEHKNENYIKRNLTKQECSPTNELQFTVESLSAISQDVYSPAEIEYIRKNNILITPSKELEEYICNDLKSVMNVDYWKGRVCCVCNVQLFGTVVKQFEVSTMSENLKSSIQRNLQHHSDCNKEEVLAFYSPPEVADIFPGCLLSKLGVSNRPIPMPDVGPSVRVGPNEEIILNICPDCVHDLEADKLPQFAINNHLWFTPLPERFNHLTQIEKMMCCPVQVGMNLITVTGGYGRALVGHCHFFPSEKPPVLLLDQHLPPVVKVILTGSLTAAQLAVVEKKFNIVQLDEVDGKPGVRQLMQYLKDCGSITCDIPDTLIAPQIIFQSHELSKELGELSSHQNTTPDQAHEPIVDVNETPVLEFRHTVVLPTGKERFGGTTVVQPAFIIQRKNELLSNYNGAQLTKACAHLFQYGQCGPTDVNRVRKIPVEKYLIHLMQIQTRMFATDPTFMGCAIDLIASKSSTDSAKFKLSNYGPDPGAIDRENLEAWLSYQENCQLSLNKGLPLPAKPEFDPNVNSLCRQINIACQDHIGSSQQMKLGRMISEAEMQQNGMDDIFFTMNPDDSNAFRLLVYVNNKYYNSYEFFPDKAERRAEISSNPVAQAIWFREMMDLFVEKVLRYNLKLGVSYHGGGAFGILKDLKQNTEAAPTDLRLHGHWLAKQEGMPRSTVAAKKLLNFSDPPVPHGQTLINLNDLSENSQFAHDYVKFASAIFKADVPEELGSLMCPCGGECEPLRIPKQAYEPVPKKKEQPFAMGKCKLCHKMYGYNELINIYLERALSELAPEERSQFEGANLEKLLCGVVPFPEDEFKSKIALGGSCRFNIPYLPKEHGGFYSDHSFHPRRPVGCEYLNTYNQLAILFIMGNVDVKPCNVGEAPEKSFYMFDYTFKEPREVEFVVQKALAAHDRWTLRNTEDEAYSALSDRDKHIRYLLGQINARTSQLTIPTNLAALQLINKSKNMDKKYTPFMWSFQYEFVNHGSLLRDYGLMPRRLMHGVEEEENDFDDAISLGSQDSDQNEREVGNILAGYEWDPMEVEEDEESVDAEVTGDSDESMPDIHPQKHFVNARRNFKMHHSFYSARPTVLEALGLDEFHTSYVAKKLPSDKKKLNLPEVANFRLIPYTNNKGHLENHPMEKAFYVAKRVSPVIVVSLGLHIPPKPVEDEIVQPESFDMLAYGEQNLLDYENAKHAARERQRSGEAKDAFTELHPDDANAPRSSITAEESDKRAFPDNDSDSEPEKTETETVTVDPTFQLMSTAPTAYFASVLSEMADTIKHSLPLVQQHAIDLPIIHSAHCRNHSKVQILEALNNQLKLTNIETASTVPTIIAKYETHEQRLIYYNAAFSCQLTFADLDKQFWPRYCDLTIPKSVPRKTSHPIHEYISPLDACKLFELNNKQYDCAMALLSTLILEFIKDDDLMKETYKRVYGPEKQHTVSETNENILMGSNQLCTHLQGIGGSGKSHIFKLLKYVAKCWGRPNAVVTVAFMHSAAMVIDGFTIHEFADLTITNKPKKHSEHTDLCIKRALAAKIIIIDEISSVPPPTFAALHLQLQEFRKSLPGSKYMFGGLHSALGGDWLQMPSIGNLPLYVRYTHKAQKSGSKSGSSLTRIGHELYSMYNLSFYLSENMRAGSDPEWANFQGRVHANHFEKADLDYLNECSITLRNEERFKRASLASQLILWVIGVNKDRCAFNFKMSLHRGTDHIMFHPEPASSKCEPFNQFYNFIDSLTRGFPLTQIISVGQQMLVNCMHPTLLKYQIDKGQYLHIVGWDLHEDDIHGVPVYETLDGIRVRKVRQPKVVYAKVFDSDKQYHPDLPPGVFPFVPLQQTVEIIVGKVRKKNRLVNHTISRSAIGYQFAMGYAITPEKVQGMSLHFLCSDDISKGRFHCPENGMYVVTSRTPKKEEFWMLQALTFEKAKKLFKFSPHCRDEHERIVKMSKKNPFNSTRNDPDPPLPPPPKLSSSLNVSLDNTPLYDDTPQTPPESALREGDEDFSIYEREYYESENESESAFWNAVEEAAAHEEDDYYWE</sequence>
<dbReference type="STRING" id="329046.A0A1Y2C6S2"/>
<feature type="domain" description="DNA helicase Pif1-like DEAD-box helicase" evidence="3">
    <location>
        <begin position="1610"/>
        <end position="1760"/>
    </location>
</feature>
<feature type="domain" description="DUF6570" evidence="5">
    <location>
        <begin position="367"/>
        <end position="450"/>
    </location>
</feature>
<keyword evidence="1" id="KW-0547">Nucleotide-binding</keyword>
<comment type="cofactor">
    <cofactor evidence="1">
        <name>Mg(2+)</name>
        <dbReference type="ChEBI" id="CHEBI:18420"/>
    </cofactor>
</comment>
<evidence type="ECO:0000259" key="3">
    <source>
        <dbReference type="Pfam" id="PF05970"/>
    </source>
</evidence>
<comment type="caution">
    <text evidence="6">The sequence shown here is derived from an EMBL/GenBank/DDBJ whole genome shotgun (WGS) entry which is preliminary data.</text>
</comment>
<dbReference type="Pfam" id="PF20209">
    <property type="entry name" value="DUF6570"/>
    <property type="match status" value="1"/>
</dbReference>
<dbReference type="PANTHER" id="PTHR47642:SF5">
    <property type="entry name" value="ATP-DEPENDENT DNA HELICASE"/>
    <property type="match status" value="1"/>
</dbReference>
<feature type="region of interest" description="Disordered" evidence="2">
    <location>
        <begin position="1"/>
        <end position="26"/>
    </location>
</feature>
<dbReference type="Proteomes" id="UP000193642">
    <property type="component" value="Unassembled WGS sequence"/>
</dbReference>
<keyword evidence="1" id="KW-0227">DNA damage</keyword>
<protein>
    <recommendedName>
        <fullName evidence="1">ATP-dependent DNA helicase</fullName>
        <ecNumber evidence="1">5.6.2.3</ecNumber>
    </recommendedName>
</protein>
<dbReference type="Pfam" id="PF14214">
    <property type="entry name" value="Helitron_like_N"/>
    <property type="match status" value="1"/>
</dbReference>
<comment type="similarity">
    <text evidence="1">Belongs to the helicase family.</text>
</comment>
<keyword evidence="1" id="KW-0234">DNA repair</keyword>
<evidence type="ECO:0000313" key="6">
    <source>
        <dbReference type="EMBL" id="ORY42646.1"/>
    </source>
</evidence>
<name>A0A1Y2C6S2_9FUNG</name>
<feature type="region of interest" description="Disordered" evidence="2">
    <location>
        <begin position="1367"/>
        <end position="1424"/>
    </location>
</feature>
<comment type="catalytic activity">
    <reaction evidence="1">
        <text>ATP + H2O = ADP + phosphate + H(+)</text>
        <dbReference type="Rhea" id="RHEA:13065"/>
        <dbReference type="ChEBI" id="CHEBI:15377"/>
        <dbReference type="ChEBI" id="CHEBI:15378"/>
        <dbReference type="ChEBI" id="CHEBI:30616"/>
        <dbReference type="ChEBI" id="CHEBI:43474"/>
        <dbReference type="ChEBI" id="CHEBI:456216"/>
        <dbReference type="EC" id="5.6.2.3"/>
    </reaction>
</comment>